<dbReference type="AlphaFoldDB" id="A0A327S821"/>
<evidence type="ECO:0000313" key="2">
    <source>
        <dbReference type="Proteomes" id="UP000248987"/>
    </source>
</evidence>
<evidence type="ECO:0008006" key="3">
    <source>
        <dbReference type="Google" id="ProtNLM"/>
    </source>
</evidence>
<dbReference type="Proteomes" id="UP000248987">
    <property type="component" value="Unassembled WGS sequence"/>
</dbReference>
<accession>A0A327S821</accession>
<evidence type="ECO:0000313" key="1">
    <source>
        <dbReference type="EMBL" id="RAJ25126.1"/>
    </source>
</evidence>
<dbReference type="EMBL" id="QLLQ01000004">
    <property type="protein sequence ID" value="RAJ25126.1"/>
    <property type="molecule type" value="Genomic_DNA"/>
</dbReference>
<gene>
    <name evidence="1" type="ORF">LX77_01427</name>
</gene>
<comment type="caution">
    <text evidence="1">The sequence shown here is derived from an EMBL/GenBank/DDBJ whole genome shotgun (WGS) entry which is preliminary data.</text>
</comment>
<proteinExistence type="predicted"/>
<protein>
    <recommendedName>
        <fullName evidence="3">Carboxypeptidase regulatory-like domain-containing protein</fullName>
    </recommendedName>
</protein>
<dbReference type="SUPFAM" id="SSF117074">
    <property type="entry name" value="Hypothetical protein PA1324"/>
    <property type="match status" value="1"/>
</dbReference>
<sequence length="206" mass="24024">MKTFLFLEIILFCCITSCNSIREADNLANKSEVTIIYPKEKFNKEASENHLAEGTSGIKGVLFTKEKSLFGFKAPLATKIYGINKSVLLFPVSDYFKSWYELRSKKENKKTRVYMSDEAFAQRFETTTDNFGRFNFEKLKPGKYFLQAFMELTITYNKEVNTGTGYTNFGSVNYYENRKFYKSQNQRIEKFVEITEDGEIIEVKLK</sequence>
<keyword evidence="2" id="KW-1185">Reference proteome</keyword>
<dbReference type="RefSeq" id="WP_111625806.1">
    <property type="nucleotide sequence ID" value="NZ_QLLQ01000004.1"/>
</dbReference>
<organism evidence="1 2">
    <name type="scientific">Gelidibacter algens</name>
    <dbReference type="NCBI Taxonomy" id="49280"/>
    <lineage>
        <taxon>Bacteria</taxon>
        <taxon>Pseudomonadati</taxon>
        <taxon>Bacteroidota</taxon>
        <taxon>Flavobacteriia</taxon>
        <taxon>Flavobacteriales</taxon>
        <taxon>Flavobacteriaceae</taxon>
        <taxon>Gelidibacter</taxon>
    </lineage>
</organism>
<reference evidence="1 2" key="1">
    <citation type="submission" date="2018-06" db="EMBL/GenBank/DDBJ databases">
        <title>Genomic Encyclopedia of Archaeal and Bacterial Type Strains, Phase II (KMG-II): from individual species to whole genera.</title>
        <authorList>
            <person name="Goeker M."/>
        </authorList>
    </citation>
    <scope>NUCLEOTIDE SEQUENCE [LARGE SCALE GENOMIC DNA]</scope>
    <source>
        <strain evidence="1 2">DSM 12408</strain>
    </source>
</reference>
<name>A0A327S821_9FLAO</name>